<dbReference type="InterPro" id="IPR005549">
    <property type="entry name" value="Kinetochore_Nuf2_N"/>
</dbReference>
<dbReference type="STRING" id="195883.A0A482WMI8"/>
<evidence type="ECO:0000256" key="4">
    <source>
        <dbReference type="ARBA" id="ARBA00022618"/>
    </source>
</evidence>
<keyword evidence="8" id="KW-0137">Centromere</keyword>
<reference evidence="11 12" key="1">
    <citation type="journal article" date="2017" name="Gigascience">
        <title>Genome sequence of the small brown planthopper, Laodelphax striatellus.</title>
        <authorList>
            <person name="Zhu J."/>
            <person name="Jiang F."/>
            <person name="Wang X."/>
            <person name="Yang P."/>
            <person name="Bao Y."/>
            <person name="Zhao W."/>
            <person name="Wang W."/>
            <person name="Lu H."/>
            <person name="Wang Q."/>
            <person name="Cui N."/>
            <person name="Li J."/>
            <person name="Chen X."/>
            <person name="Luo L."/>
            <person name="Yu J."/>
            <person name="Kang L."/>
            <person name="Cui F."/>
        </authorList>
    </citation>
    <scope>NUCLEOTIDE SEQUENCE [LARGE SCALE GENOMIC DNA]</scope>
    <source>
        <strain evidence="11">Lst14</strain>
    </source>
</reference>
<comment type="subcellular location">
    <subcellularLocation>
        <location evidence="1">Chromosome</location>
        <location evidence="1">Centromere</location>
    </subcellularLocation>
</comment>
<gene>
    <name evidence="11" type="ORF">LSTR_LSTR007789</name>
</gene>
<accession>A0A482WMI8</accession>
<feature type="coiled-coil region" evidence="9">
    <location>
        <begin position="141"/>
        <end position="210"/>
    </location>
</feature>
<keyword evidence="12" id="KW-1185">Reference proteome</keyword>
<evidence type="ECO:0000256" key="8">
    <source>
        <dbReference type="ARBA" id="ARBA00023328"/>
    </source>
</evidence>
<dbReference type="InParanoid" id="A0A482WMI8"/>
<sequence length="386" mass="44934">MAGNSSAPNPERKLVADVKDFFGKSLISEKDLKNPNKEQILLFYTVILSEFGIEVAQVMQPQMKQVDYLGGEIDIFSELIPVLNMVEAIKSLQIPGFHDFSVMHLLNPMPRPTFKYIRLMMNYVFFADQHLVSLRKVFERVADAKIKRKYLLEQRNELKDNINQRATQLKAEESRLANIDSLIEKKMAVLNEFDEEKEKSQEQYERVKAEHTKISEIRDKQYNETQMLNPFIFRLVVNEQTQLAQELSTIEDTVKSLESHASNLTSELSKKEENLNGLKLKWSLEESALKEALNENLCKNKSLTRKFNELSAQKVALDSELESLDKKIKENERRFKAITDKCIEKYEADRQRNKEWKKGLYEKLESGNEVVDKMKSSKKKPTDKSR</sequence>
<keyword evidence="7" id="KW-0131">Cell cycle</keyword>
<dbReference type="GO" id="GO:0031262">
    <property type="term" value="C:Ndc80 complex"/>
    <property type="evidence" value="ECO:0007669"/>
    <property type="project" value="InterPro"/>
</dbReference>
<evidence type="ECO:0000256" key="9">
    <source>
        <dbReference type="SAM" id="Coils"/>
    </source>
</evidence>
<feature type="domain" description="Kinetochore protein Nuf2 N-terminal" evidence="10">
    <location>
        <begin position="17"/>
        <end position="140"/>
    </location>
</feature>
<dbReference type="GO" id="GO:0051301">
    <property type="term" value="P:cell division"/>
    <property type="evidence" value="ECO:0007669"/>
    <property type="project" value="UniProtKB-KW"/>
</dbReference>
<protein>
    <recommendedName>
        <fullName evidence="10">Kinetochore protein Nuf2 N-terminal domain-containing protein</fullName>
    </recommendedName>
</protein>
<evidence type="ECO:0000259" key="10">
    <source>
        <dbReference type="Pfam" id="PF03800"/>
    </source>
</evidence>
<evidence type="ECO:0000256" key="2">
    <source>
        <dbReference type="ARBA" id="ARBA00005498"/>
    </source>
</evidence>
<evidence type="ECO:0000256" key="3">
    <source>
        <dbReference type="ARBA" id="ARBA00022454"/>
    </source>
</evidence>
<dbReference type="Proteomes" id="UP000291343">
    <property type="component" value="Unassembled WGS sequence"/>
</dbReference>
<dbReference type="FunCoup" id="A0A482WMI8">
    <property type="interactions" value="138"/>
</dbReference>
<keyword evidence="6 9" id="KW-0175">Coiled coil</keyword>
<evidence type="ECO:0000256" key="5">
    <source>
        <dbReference type="ARBA" id="ARBA00022776"/>
    </source>
</evidence>
<keyword evidence="4" id="KW-0132">Cell division</keyword>
<evidence type="ECO:0000256" key="7">
    <source>
        <dbReference type="ARBA" id="ARBA00023306"/>
    </source>
</evidence>
<organism evidence="11 12">
    <name type="scientific">Laodelphax striatellus</name>
    <name type="common">Small brown planthopper</name>
    <name type="synonym">Delphax striatella</name>
    <dbReference type="NCBI Taxonomy" id="195883"/>
    <lineage>
        <taxon>Eukaryota</taxon>
        <taxon>Metazoa</taxon>
        <taxon>Ecdysozoa</taxon>
        <taxon>Arthropoda</taxon>
        <taxon>Hexapoda</taxon>
        <taxon>Insecta</taxon>
        <taxon>Pterygota</taxon>
        <taxon>Neoptera</taxon>
        <taxon>Paraneoptera</taxon>
        <taxon>Hemiptera</taxon>
        <taxon>Auchenorrhyncha</taxon>
        <taxon>Fulgoroidea</taxon>
        <taxon>Delphacidae</taxon>
        <taxon>Criomorphinae</taxon>
        <taxon>Laodelphax</taxon>
    </lineage>
</organism>
<comment type="caution">
    <text evidence="11">The sequence shown here is derived from an EMBL/GenBank/DDBJ whole genome shotgun (WGS) entry which is preliminary data.</text>
</comment>
<evidence type="ECO:0000256" key="1">
    <source>
        <dbReference type="ARBA" id="ARBA00004584"/>
    </source>
</evidence>
<keyword evidence="5" id="KW-0498">Mitosis</keyword>
<name>A0A482WMI8_LAOST</name>
<comment type="similarity">
    <text evidence="2">Belongs to the NUF2 family.</text>
</comment>
<dbReference type="Gene3D" id="1.10.418.60">
    <property type="entry name" value="Ncd80 complex, Nuf2 subunit"/>
    <property type="match status" value="1"/>
</dbReference>
<feature type="coiled-coil region" evidence="9">
    <location>
        <begin position="247"/>
        <end position="341"/>
    </location>
</feature>
<dbReference type="OrthoDB" id="8194677at2759"/>
<evidence type="ECO:0000313" key="11">
    <source>
        <dbReference type="EMBL" id="RZF34737.1"/>
    </source>
</evidence>
<dbReference type="SMR" id="A0A482WMI8"/>
<dbReference type="EMBL" id="QKKF02030383">
    <property type="protein sequence ID" value="RZF34737.1"/>
    <property type="molecule type" value="Genomic_DNA"/>
</dbReference>
<dbReference type="InterPro" id="IPR038275">
    <property type="entry name" value="Nuf2_N_sf"/>
</dbReference>
<evidence type="ECO:0000256" key="6">
    <source>
        <dbReference type="ARBA" id="ARBA00023054"/>
    </source>
</evidence>
<evidence type="ECO:0000313" key="12">
    <source>
        <dbReference type="Proteomes" id="UP000291343"/>
    </source>
</evidence>
<dbReference type="Pfam" id="PF03800">
    <property type="entry name" value="Nuf2"/>
    <property type="match status" value="1"/>
</dbReference>
<dbReference type="AlphaFoldDB" id="A0A482WMI8"/>
<proteinExistence type="inferred from homology"/>
<keyword evidence="3" id="KW-0158">Chromosome</keyword>